<protein>
    <submittedName>
        <fullName evidence="3">Putative amidase domain-containing protein</fullName>
    </submittedName>
</protein>
<keyword evidence="1" id="KW-0732">Signal</keyword>
<dbReference type="PANTHER" id="PTHR40032:SF1">
    <property type="entry name" value="EXPORTED PROTEIN"/>
    <property type="match status" value="1"/>
</dbReference>
<accession>A0A1G9Y094</accession>
<dbReference type="PANTHER" id="PTHR40032">
    <property type="entry name" value="EXPORTED PROTEIN-RELATED"/>
    <property type="match status" value="1"/>
</dbReference>
<dbReference type="EMBL" id="FNHU01000011">
    <property type="protein sequence ID" value="SDN02468.1"/>
    <property type="molecule type" value="Genomic_DNA"/>
</dbReference>
<feature type="signal peptide" evidence="1">
    <location>
        <begin position="1"/>
        <end position="33"/>
    </location>
</feature>
<dbReference type="OrthoDB" id="9815928at2"/>
<proteinExistence type="predicted"/>
<dbReference type="Pfam" id="PF12671">
    <property type="entry name" value="Amidase_6"/>
    <property type="match status" value="1"/>
</dbReference>
<feature type="domain" description="Putative amidase" evidence="2">
    <location>
        <begin position="37"/>
        <end position="180"/>
    </location>
</feature>
<dbReference type="RefSeq" id="WP_092611451.1">
    <property type="nucleotide sequence ID" value="NZ_FNHU01000011.1"/>
</dbReference>
<name>A0A1G9Y094_9ACTO</name>
<evidence type="ECO:0000313" key="4">
    <source>
        <dbReference type="Proteomes" id="UP000199671"/>
    </source>
</evidence>
<organism evidence="3 4">
    <name type="scientific">Actinomyces ruminicola</name>
    <dbReference type="NCBI Taxonomy" id="332524"/>
    <lineage>
        <taxon>Bacteria</taxon>
        <taxon>Bacillati</taxon>
        <taxon>Actinomycetota</taxon>
        <taxon>Actinomycetes</taxon>
        <taxon>Actinomycetales</taxon>
        <taxon>Actinomycetaceae</taxon>
        <taxon>Actinomyces</taxon>
    </lineage>
</organism>
<dbReference type="Proteomes" id="UP000199671">
    <property type="component" value="Unassembled WGS sequence"/>
</dbReference>
<gene>
    <name evidence="3" type="ORF">SAMN04487766_1114</name>
</gene>
<dbReference type="AlphaFoldDB" id="A0A1G9Y094"/>
<evidence type="ECO:0000313" key="3">
    <source>
        <dbReference type="EMBL" id="SDN02468.1"/>
    </source>
</evidence>
<evidence type="ECO:0000259" key="2">
    <source>
        <dbReference type="Pfam" id="PF12671"/>
    </source>
</evidence>
<dbReference type="InterPro" id="IPR024301">
    <property type="entry name" value="Amidase_6"/>
</dbReference>
<reference evidence="3 4" key="1">
    <citation type="submission" date="2016-10" db="EMBL/GenBank/DDBJ databases">
        <authorList>
            <person name="de Groot N.N."/>
        </authorList>
    </citation>
    <scope>NUCLEOTIDE SEQUENCE [LARGE SCALE GENOMIC DNA]</scope>
    <source>
        <strain evidence="3 4">KPR-7B</strain>
    </source>
</reference>
<sequence length="197" mass="21810">MKAVRRLGQRMVAAAATTLLLAGALVSAPTAYADEAKYDRAAAVQWALDNVDTPERVKGNDCTWFVSNALWAGGLPGSFEWHSLPGVNGIPPRNTVAADYLKNYLVNEKSYATITELTWDQNDVPEAELGDIIMYDWDPDGVVDHAMIITDFSGQYPLVSGHTRPADNQGWTYSKNSDKWIQEVFPGSRVYLVHITY</sequence>
<feature type="chain" id="PRO_5011787603" evidence="1">
    <location>
        <begin position="34"/>
        <end position="197"/>
    </location>
</feature>
<evidence type="ECO:0000256" key="1">
    <source>
        <dbReference type="SAM" id="SignalP"/>
    </source>
</evidence>